<dbReference type="EMBL" id="JBHFEH010000086">
    <property type="protein sequence ID" value="KAL2047988.1"/>
    <property type="molecule type" value="Genomic_DNA"/>
</dbReference>
<keyword evidence="3" id="KW-1185">Reference proteome</keyword>
<evidence type="ECO:0000256" key="1">
    <source>
        <dbReference type="SAM" id="MobiDB-lite"/>
    </source>
</evidence>
<dbReference type="PANTHER" id="PTHR47829:SF1">
    <property type="entry name" value="HAD FAMILY PHOSPHATASE"/>
    <property type="match status" value="1"/>
</dbReference>
<gene>
    <name evidence="2" type="ORF">ABVK25_011159</name>
</gene>
<evidence type="ECO:0000313" key="2">
    <source>
        <dbReference type="EMBL" id="KAL2047988.1"/>
    </source>
</evidence>
<feature type="compositionally biased region" description="Basic and acidic residues" evidence="1">
    <location>
        <begin position="161"/>
        <end position="173"/>
    </location>
</feature>
<comment type="caution">
    <text evidence="2">The sequence shown here is derived from an EMBL/GenBank/DDBJ whole genome shotgun (WGS) entry which is preliminary data.</text>
</comment>
<feature type="region of interest" description="Disordered" evidence="1">
    <location>
        <begin position="147"/>
        <end position="248"/>
    </location>
</feature>
<organism evidence="2 3">
    <name type="scientific">Lepraria finkii</name>
    <dbReference type="NCBI Taxonomy" id="1340010"/>
    <lineage>
        <taxon>Eukaryota</taxon>
        <taxon>Fungi</taxon>
        <taxon>Dikarya</taxon>
        <taxon>Ascomycota</taxon>
        <taxon>Pezizomycotina</taxon>
        <taxon>Lecanoromycetes</taxon>
        <taxon>OSLEUM clade</taxon>
        <taxon>Lecanoromycetidae</taxon>
        <taxon>Lecanorales</taxon>
        <taxon>Lecanorineae</taxon>
        <taxon>Stereocaulaceae</taxon>
        <taxon>Lepraria</taxon>
    </lineage>
</organism>
<reference evidence="2 3" key="1">
    <citation type="submission" date="2024-09" db="EMBL/GenBank/DDBJ databases">
        <title>Rethinking Asexuality: The Enigmatic Case of Functional Sexual Genes in Lepraria (Stereocaulaceae).</title>
        <authorList>
            <person name="Doellman M."/>
            <person name="Sun Y."/>
            <person name="Barcenas-Pena A."/>
            <person name="Lumbsch H.T."/>
            <person name="Grewe F."/>
        </authorList>
    </citation>
    <scope>NUCLEOTIDE SEQUENCE [LARGE SCALE GENOMIC DNA]</scope>
    <source>
        <strain evidence="2 3">Grewe 0041</strain>
    </source>
</reference>
<dbReference type="Gene3D" id="3.40.50.1000">
    <property type="entry name" value="HAD superfamily/HAD-like"/>
    <property type="match status" value="2"/>
</dbReference>
<dbReference type="PANTHER" id="PTHR47829">
    <property type="entry name" value="HYDROLASE, PUTATIVE (AFU_ORTHOLOGUE AFUA_1G12880)-RELATED"/>
    <property type="match status" value="1"/>
</dbReference>
<evidence type="ECO:0000313" key="3">
    <source>
        <dbReference type="Proteomes" id="UP001590951"/>
    </source>
</evidence>
<dbReference type="InterPro" id="IPR036412">
    <property type="entry name" value="HAD-like_sf"/>
</dbReference>
<feature type="compositionally biased region" description="Low complexity" evidence="1">
    <location>
        <begin position="174"/>
        <end position="190"/>
    </location>
</feature>
<proteinExistence type="predicted"/>
<protein>
    <recommendedName>
        <fullName evidence="4">Epoxide hydrolase</fullName>
    </recommendedName>
</protein>
<evidence type="ECO:0008006" key="4">
    <source>
        <dbReference type="Google" id="ProtNLM"/>
    </source>
</evidence>
<dbReference type="InterPro" id="IPR023214">
    <property type="entry name" value="HAD_sf"/>
</dbReference>
<dbReference type="Proteomes" id="UP001590951">
    <property type="component" value="Unassembled WGS sequence"/>
</dbReference>
<dbReference type="InterPro" id="IPR052898">
    <property type="entry name" value="ACAD10-like"/>
</dbReference>
<dbReference type="SUPFAM" id="SSF56784">
    <property type="entry name" value="HAD-like"/>
    <property type="match status" value="1"/>
</dbReference>
<name>A0ABR4AS70_9LECA</name>
<accession>A0ABR4AS70</accession>
<sequence length="426" mass="47649">MHEAFYLDWHPTWFNCCLKTVPSATSPSKVHHYLGWVPRFLITTYLASMAPQKPPKVVLFDIGGVCVLSPMQGILDFERKHKIPESWINCAIRHNSPNGYWQRLERGEIKMDADFFKGFTSDLHNRDAWEEFHSSFKNGKRKLKDVANPTQLGDQVSLKAEAADSKPTDDDRGAQSSQSNPKPSNNAQNNERPSLSKVAKDTTIGDPVSLESEDVVESSSDKSESNPTSAPKVTESIVAPSSSNSSLLPLPQIDGESLFWTMMSASRHPDPYIFPALKTLFKQFPRPNLGALSNTVIYPPDHPYSNPSRSSSSPNNDKSKKFFFNPRELFDVYIGSADVGMRKPARDIYELAIKTLDEFDRKQGGSGVKGEDIVFLDDIGENLKTGKSVGMRTIRVQLGKTWRAVKELEGVLGVKLMDERTRRAKL</sequence>